<evidence type="ECO:0000313" key="1">
    <source>
        <dbReference type="EMBL" id="KAL1511977.1"/>
    </source>
</evidence>
<accession>A0AB34J3R6</accession>
<comment type="caution">
    <text evidence="1">The sequence shown here is derived from an EMBL/GenBank/DDBJ whole genome shotgun (WGS) entry which is preliminary data.</text>
</comment>
<dbReference type="Proteomes" id="UP001515480">
    <property type="component" value="Unassembled WGS sequence"/>
</dbReference>
<name>A0AB34J3R6_PRYPA</name>
<evidence type="ECO:0000313" key="2">
    <source>
        <dbReference type="Proteomes" id="UP001515480"/>
    </source>
</evidence>
<protein>
    <submittedName>
        <fullName evidence="1">Uncharacterized protein</fullName>
    </submittedName>
</protein>
<keyword evidence="2" id="KW-1185">Reference proteome</keyword>
<dbReference type="AlphaFoldDB" id="A0AB34J3R6"/>
<sequence>MSDDDSIMRTSPDEPALPFAFLKCEDVTKNGTSSYKATCGICGKKVNTTPHKMMYGHYLHKPNQNMATVCVAISILHRDNPAFVAYVSVAAVAARAVQQSDKKADNFFNMRWAEGDADASEDEACVLLGEEQAPDGKVWYACSEPSDADGMECTKDTLGIEGEASYLCKTPKATGT</sequence>
<proteinExistence type="predicted"/>
<organism evidence="1 2">
    <name type="scientific">Prymnesium parvum</name>
    <name type="common">Toxic golden alga</name>
    <dbReference type="NCBI Taxonomy" id="97485"/>
    <lineage>
        <taxon>Eukaryota</taxon>
        <taxon>Haptista</taxon>
        <taxon>Haptophyta</taxon>
        <taxon>Prymnesiophyceae</taxon>
        <taxon>Prymnesiales</taxon>
        <taxon>Prymnesiaceae</taxon>
        <taxon>Prymnesium</taxon>
    </lineage>
</organism>
<gene>
    <name evidence="1" type="ORF">AB1Y20_005254</name>
</gene>
<reference evidence="1 2" key="1">
    <citation type="journal article" date="2024" name="Science">
        <title>Giant polyketide synthase enzymes in the biosynthesis of giant marine polyether toxins.</title>
        <authorList>
            <person name="Fallon T.R."/>
            <person name="Shende V.V."/>
            <person name="Wierzbicki I.H."/>
            <person name="Pendleton A.L."/>
            <person name="Watervoot N.F."/>
            <person name="Auber R.P."/>
            <person name="Gonzalez D.J."/>
            <person name="Wisecaver J.H."/>
            <person name="Moore B.S."/>
        </authorList>
    </citation>
    <scope>NUCLEOTIDE SEQUENCE [LARGE SCALE GENOMIC DNA]</scope>
    <source>
        <strain evidence="1 2">12B1</strain>
    </source>
</reference>
<dbReference type="EMBL" id="JBGBPQ010000013">
    <property type="protein sequence ID" value="KAL1511977.1"/>
    <property type="molecule type" value="Genomic_DNA"/>
</dbReference>